<evidence type="ECO:0000313" key="3">
    <source>
        <dbReference type="RefSeq" id="XP_022247487.1"/>
    </source>
</evidence>
<dbReference type="GeneID" id="111086928"/>
<feature type="region of interest" description="Disordered" evidence="1">
    <location>
        <begin position="259"/>
        <end position="291"/>
    </location>
</feature>
<evidence type="ECO:0000313" key="2">
    <source>
        <dbReference type="Proteomes" id="UP000694941"/>
    </source>
</evidence>
<protein>
    <submittedName>
        <fullName evidence="3">Uncharacterized protein LOC111086928</fullName>
    </submittedName>
</protein>
<accession>A0ABM1SV31</accession>
<feature type="compositionally biased region" description="Polar residues" evidence="1">
    <location>
        <begin position="282"/>
        <end position="291"/>
    </location>
</feature>
<proteinExistence type="predicted"/>
<gene>
    <name evidence="3" type="primary">LOC111086928</name>
</gene>
<dbReference type="Proteomes" id="UP000694941">
    <property type="component" value="Unplaced"/>
</dbReference>
<feature type="compositionally biased region" description="Low complexity" evidence="1">
    <location>
        <begin position="265"/>
        <end position="281"/>
    </location>
</feature>
<keyword evidence="2" id="KW-1185">Reference proteome</keyword>
<dbReference type="RefSeq" id="XP_022247487.1">
    <property type="nucleotide sequence ID" value="XM_022391779.1"/>
</dbReference>
<evidence type="ECO:0000256" key="1">
    <source>
        <dbReference type="SAM" id="MobiDB-lite"/>
    </source>
</evidence>
<name>A0ABM1SV31_LIMPO</name>
<sequence length="291" mass="31577">MGKSCDTNLLSFFEKVTGLIGRPVKVEWFLLDGARTPERWTNWGRAWQLCGHAWYHTSWPGIRMVSSPLIVDLIFTQCAHGSLDSIAASSATSNSTSVDQVQSSGSVETFSLELLSSQDDLLLHDNKPIPPPRFKRKNKSALPSLHLVNPDKQVELSTTYESTTELAKSSVEPTANSQVLLDIINEKLSCPTTCPTGQKATPGLLDNSAIPEHSTEIDDSSYPGGESVSLSTSPFFTPSPLNDLELLKKYGLNFTSLRVKSPGLSSCSSSITDTSSTSNSSKPLPQQTTQK</sequence>
<reference evidence="3" key="1">
    <citation type="submission" date="2025-08" db="UniProtKB">
        <authorList>
            <consortium name="RefSeq"/>
        </authorList>
    </citation>
    <scope>IDENTIFICATION</scope>
    <source>
        <tissue evidence="3">Muscle</tissue>
    </source>
</reference>
<organism evidence="2 3">
    <name type="scientific">Limulus polyphemus</name>
    <name type="common">Atlantic horseshoe crab</name>
    <dbReference type="NCBI Taxonomy" id="6850"/>
    <lineage>
        <taxon>Eukaryota</taxon>
        <taxon>Metazoa</taxon>
        <taxon>Ecdysozoa</taxon>
        <taxon>Arthropoda</taxon>
        <taxon>Chelicerata</taxon>
        <taxon>Merostomata</taxon>
        <taxon>Xiphosura</taxon>
        <taxon>Limulidae</taxon>
        <taxon>Limulus</taxon>
    </lineage>
</organism>